<accession>A0A413SW38</accession>
<proteinExistence type="predicted"/>
<evidence type="ECO:0000313" key="1">
    <source>
        <dbReference type="EMBL" id="RHA73302.1"/>
    </source>
</evidence>
<dbReference type="Gene3D" id="2.120.10.30">
    <property type="entry name" value="TolB, C-terminal domain"/>
    <property type="match status" value="1"/>
</dbReference>
<dbReference type="RefSeq" id="WP_118400938.1">
    <property type="nucleotide sequence ID" value="NZ_CABJGD010000039.1"/>
</dbReference>
<gene>
    <name evidence="1" type="ORF">DW921_13495</name>
</gene>
<sequence>MKKLFYIIILGCMYSCSSGEKHPDGIEDIFVSLEDKSLTIDKPAFETFDYVKLEMTSESVIGDVSKVVIGNERIYVLSLIDPRIFIFSLDGKYINSLKRGNGPGEVLFVSDFEYRNNNLYVLDNYRSIKQYDSDGNYIAEKYKLDSPYFSFTQVDDDCLWLFDSNINGKSNHFLYYQSETDSTYGISKPNSIKGKPFVYYNFYNNGIVSLPVCDTIYSIKADKLNPEYVVHFKGRNFFEMISEKKDMSDDEFGKINRDKTVYRWIKDVTPYKSGIYFAFNYDKTYFVKHENRMTEIYTRLVEGLPDINVAAVGYTDNQIIYSLSSMNLLEYKDNNDIPDDDKLKSLYSSIQNEEDNPYLILVSTK</sequence>
<dbReference type="EMBL" id="QSFT01000039">
    <property type="protein sequence ID" value="RHA73302.1"/>
    <property type="molecule type" value="Genomic_DNA"/>
</dbReference>
<dbReference type="Pfam" id="PF17170">
    <property type="entry name" value="DUF5128"/>
    <property type="match status" value="1"/>
</dbReference>
<dbReference type="AlphaFoldDB" id="A0A413SW38"/>
<dbReference type="SUPFAM" id="SSF63825">
    <property type="entry name" value="YWTD domain"/>
    <property type="match status" value="1"/>
</dbReference>
<evidence type="ECO:0000313" key="2">
    <source>
        <dbReference type="Proteomes" id="UP000283855"/>
    </source>
</evidence>
<dbReference type="InterPro" id="IPR011042">
    <property type="entry name" value="6-blade_b-propeller_TolB-like"/>
</dbReference>
<reference evidence="1 2" key="1">
    <citation type="submission" date="2018-08" db="EMBL/GenBank/DDBJ databases">
        <title>A genome reference for cultivated species of the human gut microbiota.</title>
        <authorList>
            <person name="Zou Y."/>
            <person name="Xue W."/>
            <person name="Luo G."/>
        </authorList>
    </citation>
    <scope>NUCLEOTIDE SEQUENCE [LARGE SCALE GENOMIC DNA]</scope>
    <source>
        <strain evidence="1 2">AM42-38</strain>
    </source>
</reference>
<organism evidence="1 2">
    <name type="scientific">Phocaeicola coprophilus</name>
    <dbReference type="NCBI Taxonomy" id="387090"/>
    <lineage>
        <taxon>Bacteria</taxon>
        <taxon>Pseudomonadati</taxon>
        <taxon>Bacteroidota</taxon>
        <taxon>Bacteroidia</taxon>
        <taxon>Bacteroidales</taxon>
        <taxon>Bacteroidaceae</taxon>
        <taxon>Phocaeicola</taxon>
    </lineage>
</organism>
<name>A0A413SW38_9BACT</name>
<dbReference type="Proteomes" id="UP000283855">
    <property type="component" value="Unassembled WGS sequence"/>
</dbReference>
<protein>
    <submittedName>
        <fullName evidence="1">6-bladed beta-propeller</fullName>
    </submittedName>
</protein>
<comment type="caution">
    <text evidence="1">The sequence shown here is derived from an EMBL/GenBank/DDBJ whole genome shotgun (WGS) entry which is preliminary data.</text>
</comment>